<dbReference type="EMBL" id="VSRR010001804">
    <property type="protein sequence ID" value="MPC27790.1"/>
    <property type="molecule type" value="Genomic_DNA"/>
</dbReference>
<evidence type="ECO:0000313" key="2">
    <source>
        <dbReference type="EMBL" id="MPC27790.1"/>
    </source>
</evidence>
<evidence type="ECO:0000313" key="3">
    <source>
        <dbReference type="Proteomes" id="UP000324222"/>
    </source>
</evidence>
<dbReference type="Proteomes" id="UP000324222">
    <property type="component" value="Unassembled WGS sequence"/>
</dbReference>
<keyword evidence="1" id="KW-0472">Membrane</keyword>
<keyword evidence="1" id="KW-0812">Transmembrane</keyword>
<keyword evidence="3" id="KW-1185">Reference proteome</keyword>
<sequence length="158" mass="18240">MEAYIPHSFSQPKPFKPWFNTACSRAIHDGELAHKRNLSLPSSKSHALYISSRNHAKSVLQLAKHFFINRKCQKLSNSNSLVTSGIRPKTSSITLLLHLSLLYFILMAPLPSLLSLKLNSSLKPMLTTPPWMILGLFLLLLLPQRTRRRIRRIRWIMW</sequence>
<protein>
    <submittedName>
        <fullName evidence="2">Uncharacterized protein</fullName>
    </submittedName>
</protein>
<dbReference type="AlphaFoldDB" id="A0A5B7E1J1"/>
<organism evidence="2 3">
    <name type="scientific">Portunus trituberculatus</name>
    <name type="common">Swimming crab</name>
    <name type="synonym">Neptunus trituberculatus</name>
    <dbReference type="NCBI Taxonomy" id="210409"/>
    <lineage>
        <taxon>Eukaryota</taxon>
        <taxon>Metazoa</taxon>
        <taxon>Ecdysozoa</taxon>
        <taxon>Arthropoda</taxon>
        <taxon>Crustacea</taxon>
        <taxon>Multicrustacea</taxon>
        <taxon>Malacostraca</taxon>
        <taxon>Eumalacostraca</taxon>
        <taxon>Eucarida</taxon>
        <taxon>Decapoda</taxon>
        <taxon>Pleocyemata</taxon>
        <taxon>Brachyura</taxon>
        <taxon>Eubrachyura</taxon>
        <taxon>Portunoidea</taxon>
        <taxon>Portunidae</taxon>
        <taxon>Portuninae</taxon>
        <taxon>Portunus</taxon>
    </lineage>
</organism>
<evidence type="ECO:0000256" key="1">
    <source>
        <dbReference type="SAM" id="Phobius"/>
    </source>
</evidence>
<keyword evidence="1" id="KW-1133">Transmembrane helix</keyword>
<name>A0A5B7E1J1_PORTR</name>
<feature type="transmembrane region" description="Helical" evidence="1">
    <location>
        <begin position="95"/>
        <end position="114"/>
    </location>
</feature>
<feature type="transmembrane region" description="Helical" evidence="1">
    <location>
        <begin position="126"/>
        <end position="142"/>
    </location>
</feature>
<accession>A0A5B7E1J1</accession>
<reference evidence="2 3" key="1">
    <citation type="submission" date="2019-05" db="EMBL/GenBank/DDBJ databases">
        <title>Another draft genome of Portunus trituberculatus and its Hox gene families provides insights of decapod evolution.</title>
        <authorList>
            <person name="Jeong J.-H."/>
            <person name="Song I."/>
            <person name="Kim S."/>
            <person name="Choi T."/>
            <person name="Kim D."/>
            <person name="Ryu S."/>
            <person name="Kim W."/>
        </authorList>
    </citation>
    <scope>NUCLEOTIDE SEQUENCE [LARGE SCALE GENOMIC DNA]</scope>
    <source>
        <tissue evidence="2">Muscle</tissue>
    </source>
</reference>
<proteinExistence type="predicted"/>
<gene>
    <name evidence="2" type="ORF">E2C01_020974</name>
</gene>
<comment type="caution">
    <text evidence="2">The sequence shown here is derived from an EMBL/GenBank/DDBJ whole genome shotgun (WGS) entry which is preliminary data.</text>
</comment>